<dbReference type="PROSITE" id="PS50294">
    <property type="entry name" value="WD_REPEATS_REGION"/>
    <property type="match status" value="1"/>
</dbReference>
<protein>
    <submittedName>
        <fullName evidence="4">WD-40 repeat-containing protein</fullName>
    </submittedName>
</protein>
<dbReference type="InterPro" id="IPR036322">
    <property type="entry name" value="WD40_repeat_dom_sf"/>
</dbReference>
<dbReference type="PROSITE" id="PS50082">
    <property type="entry name" value="WD_REPEATS_2"/>
    <property type="match status" value="2"/>
</dbReference>
<dbReference type="Proteomes" id="UP000014139">
    <property type="component" value="Unassembled WGS sequence"/>
</dbReference>
<dbReference type="InterPro" id="IPR015943">
    <property type="entry name" value="WD40/YVTN_repeat-like_dom_sf"/>
</dbReference>
<feature type="repeat" description="WD" evidence="3">
    <location>
        <begin position="235"/>
        <end position="261"/>
    </location>
</feature>
<dbReference type="Pfam" id="PF00400">
    <property type="entry name" value="WD40"/>
    <property type="match status" value="3"/>
</dbReference>
<feature type="repeat" description="WD" evidence="3">
    <location>
        <begin position="307"/>
        <end position="351"/>
    </location>
</feature>
<dbReference type="InterPro" id="IPR020472">
    <property type="entry name" value="WD40_PAC1"/>
</dbReference>
<evidence type="ECO:0000256" key="1">
    <source>
        <dbReference type="ARBA" id="ARBA00022574"/>
    </source>
</evidence>
<dbReference type="AlphaFoldDB" id="R1G1Z5"/>
<dbReference type="Gene3D" id="2.130.10.10">
    <property type="entry name" value="YVTN repeat-like/Quinoprotein amine dehydrogenase"/>
    <property type="match status" value="2"/>
</dbReference>
<dbReference type="SMART" id="SM00320">
    <property type="entry name" value="WD40"/>
    <property type="match status" value="5"/>
</dbReference>
<organism evidence="4 5">
    <name type="scientific">Amycolatopsis vancoresmycina DSM 44592</name>
    <dbReference type="NCBI Taxonomy" id="1292037"/>
    <lineage>
        <taxon>Bacteria</taxon>
        <taxon>Bacillati</taxon>
        <taxon>Actinomycetota</taxon>
        <taxon>Actinomycetes</taxon>
        <taxon>Pseudonocardiales</taxon>
        <taxon>Pseudonocardiaceae</taxon>
        <taxon>Amycolatopsis</taxon>
    </lineage>
</organism>
<dbReference type="PANTHER" id="PTHR19848:SF8">
    <property type="entry name" value="F-BOX AND WD REPEAT DOMAIN CONTAINING 7"/>
    <property type="match status" value="1"/>
</dbReference>
<dbReference type="InterPro" id="IPR001680">
    <property type="entry name" value="WD40_rpt"/>
</dbReference>
<gene>
    <name evidence="4" type="ORF">H480_26167</name>
</gene>
<name>R1G1Z5_9PSEU</name>
<keyword evidence="1 3" id="KW-0853">WD repeat</keyword>
<dbReference type="PANTHER" id="PTHR19848">
    <property type="entry name" value="WD40 REPEAT PROTEIN"/>
    <property type="match status" value="1"/>
</dbReference>
<evidence type="ECO:0000256" key="2">
    <source>
        <dbReference type="ARBA" id="ARBA00022737"/>
    </source>
</evidence>
<keyword evidence="2" id="KW-0677">Repeat</keyword>
<reference evidence="4 5" key="1">
    <citation type="submission" date="2013-02" db="EMBL/GenBank/DDBJ databases">
        <title>Draft genome sequence of Amycolatopsis vancoresmycina strain DSM 44592T.</title>
        <authorList>
            <person name="Kumar S."/>
            <person name="Kaur N."/>
            <person name="Kaur C."/>
            <person name="Raghava G.P.S."/>
            <person name="Mayilraj S."/>
        </authorList>
    </citation>
    <scope>NUCLEOTIDE SEQUENCE [LARGE SCALE GENOMIC DNA]</scope>
    <source>
        <strain evidence="4 5">DSM 44592</strain>
    </source>
</reference>
<dbReference type="SUPFAM" id="SSF50978">
    <property type="entry name" value="WD40 repeat-like"/>
    <property type="match status" value="1"/>
</dbReference>
<keyword evidence="5" id="KW-1185">Reference proteome</keyword>
<comment type="caution">
    <text evidence="4">The sequence shown here is derived from an EMBL/GenBank/DDBJ whole genome shotgun (WGS) entry which is preliminary data.</text>
</comment>
<evidence type="ECO:0000256" key="3">
    <source>
        <dbReference type="PROSITE-ProRule" id="PRU00221"/>
    </source>
</evidence>
<proteinExistence type="predicted"/>
<sequence length="535" mass="57203">MRRHRGTWRETPCDRTPFEELRPPDGSRVLYDTGGNCLFGHWGEDKDDRWNRYLDALDGGRTFHLTEAHALFGGGIEAVTYTEPDTGAERHAVTTAVDPGSDYCVVDYPDREAAAAAYEKEVHGHADGEFGYRASDLPEIPVDPDSRLPNDLRMLDDGTVIAEADYEYLYGPPPSRITWPRTPSSVPPGRVRGMTAAPRDWGPGEARVEDVTPAAWHEENPGLRSKALALLALADGRVLLASGHDGTARVWSARDGGQLRDVVGHSEWVLSVALVVLGDGQVVLATGGKDGLARLWTVQEGLPVRELEAHRSPVNAVAWVCPPGEVPRLVTGSDDATVRVWDPDTGREVATFEVGEPSIDIVCSVATAVLPDGHVCVVAGTDDSMTASVHVWDVTAGQRLHRFTIERDDDGIRGPRVAVVTLADRSFRVAVAVGGTVRVWDGLTGEVVRTSSLPAARESAVAMAVLPDLRVAVAATDGGRTVVWDAESGAQLATATSGRPAFPPAVALAARPDGGLLLAVGRRDGAPAQLLRLDL</sequence>
<dbReference type="CDD" id="cd00200">
    <property type="entry name" value="WD40"/>
    <property type="match status" value="1"/>
</dbReference>
<accession>R1G1Z5</accession>
<dbReference type="PRINTS" id="PR00320">
    <property type="entry name" value="GPROTEINBRPT"/>
</dbReference>
<dbReference type="eggNOG" id="COG2319">
    <property type="taxonomic scope" value="Bacteria"/>
</dbReference>
<dbReference type="EMBL" id="AOUO01000393">
    <property type="protein sequence ID" value="EOD65533.1"/>
    <property type="molecule type" value="Genomic_DNA"/>
</dbReference>
<dbReference type="RefSeq" id="WP_003098678.1">
    <property type="nucleotide sequence ID" value="NZ_AOUO01000393.1"/>
</dbReference>
<evidence type="ECO:0000313" key="5">
    <source>
        <dbReference type="Proteomes" id="UP000014139"/>
    </source>
</evidence>
<dbReference type="PATRIC" id="fig|1292037.4.peg.4948"/>
<evidence type="ECO:0000313" key="4">
    <source>
        <dbReference type="EMBL" id="EOD65533.1"/>
    </source>
</evidence>